<dbReference type="InterPro" id="IPR001678">
    <property type="entry name" value="MeTrfase_RsmB-F_NOP2_dom"/>
</dbReference>
<evidence type="ECO:0000313" key="7">
    <source>
        <dbReference type="EMBL" id="CUH53748.1"/>
    </source>
</evidence>
<dbReference type="GO" id="GO:0008173">
    <property type="term" value="F:RNA methyltransferase activity"/>
    <property type="evidence" value="ECO:0007669"/>
    <property type="project" value="InterPro"/>
</dbReference>
<dbReference type="PANTHER" id="PTHR22807:SF53">
    <property type="entry name" value="RIBOSOMAL RNA SMALL SUBUNIT METHYLTRANSFERASE B-RELATED"/>
    <property type="match status" value="1"/>
</dbReference>
<sequence>MTPAARVQAAIEILDQVQAGTVAERALTNWARKSRFAGSKDRAAIRDHVFDALRQRNSAGFLGGGSDGRALMLGVLRAKGETLEEVFSGAAYAPAALQAGEAIAPEGETPLDLPDWLIDPLQESLGAAFERTAEGMRHRAPIVLRVNLAKTSVTQAQHALEAEGILSAPMAMVETALEVMEGARRIKQSTAFLEGLVELQDGASQAMVAALPLRDGMKVLDYCAGGGGKSLAMAGRVPRATYFAHDADANRMQDIAPRSKRAGAKICLLNAPVEAAPFDLVLCDAPCSGSGTWRRTPDAKWRFTEEALRDLVAVQAEILDAAQALVKKGGALCYATCSFLRAENTDQIAAFMQRHPEFTLEWQRSYGFDDGGDGFFGAVLRRA</sequence>
<comment type="caution">
    <text evidence="5">Lacks conserved residue(s) required for the propagation of feature annotation.</text>
</comment>
<dbReference type="Pfam" id="PF01189">
    <property type="entry name" value="Methyltr_RsmB-F"/>
    <property type="match status" value="1"/>
</dbReference>
<evidence type="ECO:0000256" key="2">
    <source>
        <dbReference type="ARBA" id="ARBA00022679"/>
    </source>
</evidence>
<accession>A0A0N7LSI9</accession>
<keyword evidence="4 5" id="KW-0694">RNA-binding</keyword>
<dbReference type="Gene3D" id="3.30.70.1170">
    <property type="entry name" value="Sun protein, domain 3"/>
    <property type="match status" value="1"/>
</dbReference>
<dbReference type="SUPFAM" id="SSF53335">
    <property type="entry name" value="S-adenosyl-L-methionine-dependent methyltransferases"/>
    <property type="match status" value="1"/>
</dbReference>
<dbReference type="InterPro" id="IPR029063">
    <property type="entry name" value="SAM-dependent_MTases_sf"/>
</dbReference>
<dbReference type="Gene3D" id="3.40.50.150">
    <property type="entry name" value="Vaccinia Virus protein VP39"/>
    <property type="match status" value="1"/>
</dbReference>
<dbReference type="RefSeq" id="WP_058240875.1">
    <property type="nucleotide sequence ID" value="NZ_CYPW01000027.1"/>
</dbReference>
<evidence type="ECO:0000313" key="8">
    <source>
        <dbReference type="Proteomes" id="UP000054823"/>
    </source>
</evidence>
<dbReference type="STRING" id="321267.SHM7688_03208"/>
<dbReference type="PRINTS" id="PR02008">
    <property type="entry name" value="RCMTFAMILY"/>
</dbReference>
<keyword evidence="2 5" id="KW-0808">Transferase</keyword>
<dbReference type="InterPro" id="IPR049560">
    <property type="entry name" value="MeTrfase_RsmB-F_NOP2_cat"/>
</dbReference>
<evidence type="ECO:0000259" key="6">
    <source>
        <dbReference type="PROSITE" id="PS51686"/>
    </source>
</evidence>
<dbReference type="InterPro" id="IPR054728">
    <property type="entry name" value="RsmB-like_ferredoxin"/>
</dbReference>
<gene>
    <name evidence="7" type="primary">rsmB_1</name>
    <name evidence="7" type="ORF">SHM7688_03208</name>
</gene>
<feature type="binding site" evidence="5">
    <location>
        <position position="246"/>
    </location>
    <ligand>
        <name>S-adenosyl-L-methionine</name>
        <dbReference type="ChEBI" id="CHEBI:59789"/>
    </ligand>
</feature>
<name>A0A0N7LSI9_9RHOB</name>
<keyword evidence="3 5" id="KW-0949">S-adenosyl-L-methionine</keyword>
<dbReference type="GO" id="GO:0003723">
    <property type="term" value="F:RNA binding"/>
    <property type="evidence" value="ECO:0007669"/>
    <property type="project" value="UniProtKB-UniRule"/>
</dbReference>
<dbReference type="OrthoDB" id="9810297at2"/>
<evidence type="ECO:0000256" key="4">
    <source>
        <dbReference type="ARBA" id="ARBA00022884"/>
    </source>
</evidence>
<dbReference type="EMBL" id="CYPW01000027">
    <property type="protein sequence ID" value="CUH53748.1"/>
    <property type="molecule type" value="Genomic_DNA"/>
</dbReference>
<feature type="active site" description="Nucleophile" evidence="5">
    <location>
        <position position="337"/>
    </location>
</feature>
<organism evidence="7 8">
    <name type="scientific">Shimia marina</name>
    <dbReference type="NCBI Taxonomy" id="321267"/>
    <lineage>
        <taxon>Bacteria</taxon>
        <taxon>Pseudomonadati</taxon>
        <taxon>Pseudomonadota</taxon>
        <taxon>Alphaproteobacteria</taxon>
        <taxon>Rhodobacterales</taxon>
        <taxon>Roseobacteraceae</taxon>
    </lineage>
</organism>
<keyword evidence="1 5" id="KW-0489">Methyltransferase</keyword>
<reference evidence="7 8" key="1">
    <citation type="submission" date="2015-09" db="EMBL/GenBank/DDBJ databases">
        <authorList>
            <consortium name="Swine Surveillance"/>
        </authorList>
    </citation>
    <scope>NUCLEOTIDE SEQUENCE [LARGE SCALE GENOMIC DNA]</scope>
    <source>
        <strain evidence="7 8">CECT 7688</strain>
    </source>
</reference>
<dbReference type="PROSITE" id="PS51686">
    <property type="entry name" value="SAM_MT_RSMB_NOP"/>
    <property type="match status" value="1"/>
</dbReference>
<dbReference type="Pfam" id="PF22458">
    <property type="entry name" value="RsmF-B_ferredox"/>
    <property type="match status" value="1"/>
</dbReference>
<dbReference type="GO" id="GO:0001510">
    <property type="term" value="P:RNA methylation"/>
    <property type="evidence" value="ECO:0007669"/>
    <property type="project" value="InterPro"/>
</dbReference>
<feature type="binding site" evidence="5">
    <location>
        <position position="284"/>
    </location>
    <ligand>
        <name>S-adenosyl-L-methionine</name>
        <dbReference type="ChEBI" id="CHEBI:59789"/>
    </ligand>
</feature>
<evidence type="ECO:0000256" key="5">
    <source>
        <dbReference type="PROSITE-ProRule" id="PRU01023"/>
    </source>
</evidence>
<dbReference type="PANTHER" id="PTHR22807">
    <property type="entry name" value="NOP2 YEAST -RELATED NOL1/NOP2/FMU SUN DOMAIN-CONTAINING"/>
    <property type="match status" value="1"/>
</dbReference>
<feature type="domain" description="SAM-dependent MTase RsmB/NOP-type" evidence="6">
    <location>
        <begin position="132"/>
        <end position="383"/>
    </location>
</feature>
<evidence type="ECO:0000256" key="1">
    <source>
        <dbReference type="ARBA" id="ARBA00022603"/>
    </source>
</evidence>
<dbReference type="EC" id="2.1.1.176" evidence="7"/>
<protein>
    <submittedName>
        <fullName evidence="7">Ribosomal RNA small subunit methyltransferase B</fullName>
        <ecNumber evidence="7">2.1.1.176</ecNumber>
    </submittedName>
</protein>
<comment type="similarity">
    <text evidence="5">Belongs to the class I-like SAM-binding methyltransferase superfamily. RsmB/NOP family.</text>
</comment>
<keyword evidence="8" id="KW-1185">Reference proteome</keyword>
<dbReference type="AlphaFoldDB" id="A0A0N7LSI9"/>
<proteinExistence type="inferred from homology"/>
<evidence type="ECO:0000256" key="3">
    <source>
        <dbReference type="ARBA" id="ARBA00022691"/>
    </source>
</evidence>
<dbReference type="InterPro" id="IPR023267">
    <property type="entry name" value="RCMT"/>
</dbReference>
<dbReference type="Proteomes" id="UP000054823">
    <property type="component" value="Unassembled WGS sequence"/>
</dbReference>